<proteinExistence type="predicted"/>
<dbReference type="HOGENOM" id="CLU_3344896_0_0_9"/>
<reference evidence="1 2" key="1">
    <citation type="journal article" date="2011" name="J. Bacteriol.">
        <title>Complete genome sequencing of Lactobacillus acidophilus 30SC, isolated from swine intestine.</title>
        <authorList>
            <person name="Oh S."/>
            <person name="Roh H."/>
            <person name="Ko H.J."/>
            <person name="Kim S."/>
            <person name="Kim K.H."/>
            <person name="Lee S.E."/>
            <person name="Chang I.S."/>
            <person name="Kim S."/>
            <person name="Choi I.G."/>
        </authorList>
    </citation>
    <scope>NUCLEOTIDE SEQUENCE [LARGE SCALE GENOMIC DNA]</scope>
    <source>
        <strain evidence="1 2">30SC</strain>
    </source>
</reference>
<name>F0TG59_LACAM</name>
<evidence type="ECO:0000313" key="1">
    <source>
        <dbReference type="EMBL" id="ADZ07703.1"/>
    </source>
</evidence>
<organism evidence="1 2">
    <name type="scientific">Lactobacillus amylovorus</name>
    <dbReference type="NCBI Taxonomy" id="1604"/>
    <lineage>
        <taxon>Bacteria</taxon>
        <taxon>Bacillati</taxon>
        <taxon>Bacillota</taxon>
        <taxon>Bacilli</taxon>
        <taxon>Lactobacillales</taxon>
        <taxon>Lactobacillaceae</taxon>
        <taxon>Lactobacillus</taxon>
    </lineage>
</organism>
<reference key="2">
    <citation type="submission" date="2011-02" db="EMBL/GenBank/DDBJ databases">
        <authorList>
            <person name="Roh H."/>
            <person name="Ko H.-J."/>
            <person name="Kim S.-H."/>
            <person name="Choi I.-G."/>
            <person name="Oh S."/>
        </authorList>
    </citation>
    <scope>NUCLEOTIDE SEQUENCE</scope>
    <source>
        <strain>30SC</strain>
    </source>
</reference>
<accession>F0TG59</accession>
<dbReference type="KEGG" id="lai:LAC30SC_08010"/>
<dbReference type="Proteomes" id="UP000007491">
    <property type="component" value="Chromosome"/>
</dbReference>
<evidence type="ECO:0000313" key="2">
    <source>
        <dbReference type="Proteomes" id="UP000007491"/>
    </source>
</evidence>
<dbReference type="EMBL" id="CP002559">
    <property type="protein sequence ID" value="ADZ07703.1"/>
    <property type="molecule type" value="Genomic_DNA"/>
</dbReference>
<protein>
    <submittedName>
        <fullName evidence="1">Uncharacterized protein</fullName>
    </submittedName>
</protein>
<dbReference type="AlphaFoldDB" id="F0TG59"/>
<sequence length="37" mass="4460">MSKTETKSEENFSKPFRLKPQTSQYLTKSVYSYVRRN</sequence>
<gene>
    <name evidence="1" type="ordered locus">LAC30SC_08010</name>
</gene>